<keyword evidence="9 10" id="KW-0961">Cell wall biogenesis/degradation</keyword>
<dbReference type="GO" id="GO:0009252">
    <property type="term" value="P:peptidoglycan biosynthetic process"/>
    <property type="evidence" value="ECO:0007669"/>
    <property type="project" value="UniProtKB-UniRule"/>
</dbReference>
<dbReference type="InterPro" id="IPR013221">
    <property type="entry name" value="Mur_ligase_cen"/>
</dbReference>
<dbReference type="Gene3D" id="3.40.1190.10">
    <property type="entry name" value="Mur-like, catalytic domain"/>
    <property type="match status" value="1"/>
</dbReference>
<dbReference type="Pfam" id="PF02875">
    <property type="entry name" value="Mur_ligase_C"/>
    <property type="match status" value="1"/>
</dbReference>
<evidence type="ECO:0000313" key="16">
    <source>
        <dbReference type="Proteomes" id="UP000823603"/>
    </source>
</evidence>
<keyword evidence="6 10" id="KW-0133">Cell shape</keyword>
<dbReference type="InterPro" id="IPR005863">
    <property type="entry name" value="UDP-N-AcMur_synth"/>
</dbReference>
<comment type="caution">
    <text evidence="15">The sequence shown here is derived from an EMBL/GenBank/DDBJ whole genome shotgun (WGS) entry which is preliminary data.</text>
</comment>
<accession>A0A9D9IDP5</accession>
<dbReference type="InterPro" id="IPR004101">
    <property type="entry name" value="Mur_ligase_C"/>
</dbReference>
<evidence type="ECO:0000256" key="2">
    <source>
        <dbReference type="ARBA" id="ARBA00022598"/>
    </source>
</evidence>
<dbReference type="PANTHER" id="PTHR43024:SF1">
    <property type="entry name" value="UDP-N-ACETYLMURAMOYL-TRIPEPTIDE--D-ALANYL-D-ALANINE LIGASE"/>
    <property type="match status" value="1"/>
</dbReference>
<feature type="binding site" evidence="10">
    <location>
        <begin position="108"/>
        <end position="114"/>
    </location>
    <ligand>
        <name>ATP</name>
        <dbReference type="ChEBI" id="CHEBI:30616"/>
    </ligand>
</feature>
<dbReference type="GO" id="GO:0071555">
    <property type="term" value="P:cell wall organization"/>
    <property type="evidence" value="ECO:0007669"/>
    <property type="project" value="UniProtKB-KW"/>
</dbReference>
<gene>
    <name evidence="10" type="primary">murF</name>
    <name evidence="15" type="ORF">IAB82_00685</name>
</gene>
<proteinExistence type="inferred from homology"/>
<keyword evidence="5 10" id="KW-0067">ATP-binding</keyword>
<dbReference type="GO" id="GO:0051301">
    <property type="term" value="P:cell division"/>
    <property type="evidence" value="ECO:0007669"/>
    <property type="project" value="UniProtKB-KW"/>
</dbReference>
<keyword evidence="2 10" id="KW-0436">Ligase</keyword>
<evidence type="ECO:0000259" key="14">
    <source>
        <dbReference type="Pfam" id="PF08245"/>
    </source>
</evidence>
<dbReference type="GO" id="GO:0005524">
    <property type="term" value="F:ATP binding"/>
    <property type="evidence" value="ECO:0007669"/>
    <property type="project" value="UniProtKB-UniRule"/>
</dbReference>
<dbReference type="PANTHER" id="PTHR43024">
    <property type="entry name" value="UDP-N-ACETYLMURAMOYL-TRIPEPTIDE--D-ALANYL-D-ALANINE LIGASE"/>
    <property type="match status" value="1"/>
</dbReference>
<evidence type="ECO:0000313" key="15">
    <source>
        <dbReference type="EMBL" id="MBO8470295.1"/>
    </source>
</evidence>
<protein>
    <recommendedName>
        <fullName evidence="10 11">UDP-N-acetylmuramoyl-tripeptide--D-alanyl-D-alanine ligase</fullName>
        <ecNumber evidence="10 11">6.3.2.10</ecNumber>
    </recommendedName>
    <alternativeName>
        <fullName evidence="10">D-alanyl-D-alanine-adding enzyme</fullName>
    </alternativeName>
</protein>
<dbReference type="InterPro" id="IPR000713">
    <property type="entry name" value="Mur_ligase_N"/>
</dbReference>
<dbReference type="GO" id="GO:0005737">
    <property type="term" value="C:cytoplasm"/>
    <property type="evidence" value="ECO:0007669"/>
    <property type="project" value="UniProtKB-SubCell"/>
</dbReference>
<dbReference type="Gene3D" id="3.90.190.20">
    <property type="entry name" value="Mur ligase, C-terminal domain"/>
    <property type="match status" value="1"/>
</dbReference>
<dbReference type="GO" id="GO:0008360">
    <property type="term" value="P:regulation of cell shape"/>
    <property type="evidence" value="ECO:0007669"/>
    <property type="project" value="UniProtKB-KW"/>
</dbReference>
<dbReference type="EC" id="6.3.2.10" evidence="10 11"/>
<keyword evidence="3 10" id="KW-0132">Cell division</keyword>
<evidence type="ECO:0000256" key="7">
    <source>
        <dbReference type="ARBA" id="ARBA00022984"/>
    </source>
</evidence>
<dbReference type="InterPro" id="IPR036615">
    <property type="entry name" value="Mur_ligase_C_dom_sf"/>
</dbReference>
<keyword evidence="4 10" id="KW-0547">Nucleotide-binding</keyword>
<evidence type="ECO:0000256" key="3">
    <source>
        <dbReference type="ARBA" id="ARBA00022618"/>
    </source>
</evidence>
<sequence length="448" mass="48319">MTTAERLYGLFMKSSGVNTDSRTIKEGEMFFALKGENFDGNAYADKALEKGAAFAIVSADSDAAKASCTDGRIIPVEDTAAALKDLARLHRCSMEVDGRRLPVIGLTGTNGKTTTKELINAVLSVKYRVTATQGNLNNEIGVPLSLLKITPQTQIAVIEMGASHPGDIKSLVSVSMPDYGIITNVGKGHLLGFGSFEAVKKTKGELYDYIRQSGGKIFINQDIPYLKEMAEERGIDDVIPYGTDYDGARILPLSEENPYLRMEIPVSCSESYTLETHLAGQYNAANVMAALSVGRFFNVPEKEALHAIASYIPANSRSQIERTGRNLLIVDAYNANPVSMEAALSNLEEMPAERKVVMLGDMLELGKDSAAEHDNVVSKVAGMGLQCAMFVGSEFGAALKRSGSRGNFFHFDDSGLLAGYLKTHTLSGCTILIKGSRGTRMEKAIAEL</sequence>
<keyword evidence="8 10" id="KW-0131">Cell cycle</keyword>
<dbReference type="Pfam" id="PF01225">
    <property type="entry name" value="Mur_ligase"/>
    <property type="match status" value="1"/>
</dbReference>
<dbReference type="Proteomes" id="UP000823603">
    <property type="component" value="Unassembled WGS sequence"/>
</dbReference>
<dbReference type="HAMAP" id="MF_02019">
    <property type="entry name" value="MurF"/>
    <property type="match status" value="1"/>
</dbReference>
<comment type="pathway">
    <text evidence="10 11">Cell wall biogenesis; peptidoglycan biosynthesis.</text>
</comment>
<comment type="similarity">
    <text evidence="10">Belongs to the MurCDEF family. MurF subfamily.</text>
</comment>
<dbReference type="SUPFAM" id="SSF63418">
    <property type="entry name" value="MurE/MurF N-terminal domain"/>
    <property type="match status" value="1"/>
</dbReference>
<dbReference type="NCBIfam" id="TIGR01143">
    <property type="entry name" value="murF"/>
    <property type="match status" value="1"/>
</dbReference>
<reference evidence="15" key="2">
    <citation type="journal article" date="2021" name="PeerJ">
        <title>Extensive microbial diversity within the chicken gut microbiome revealed by metagenomics and culture.</title>
        <authorList>
            <person name="Gilroy R."/>
            <person name="Ravi A."/>
            <person name="Getino M."/>
            <person name="Pursley I."/>
            <person name="Horton D.L."/>
            <person name="Alikhan N.F."/>
            <person name="Baker D."/>
            <person name="Gharbi K."/>
            <person name="Hall N."/>
            <person name="Watson M."/>
            <person name="Adriaenssens E.M."/>
            <person name="Foster-Nyarko E."/>
            <person name="Jarju S."/>
            <person name="Secka A."/>
            <person name="Antonio M."/>
            <person name="Oren A."/>
            <person name="Chaudhuri R.R."/>
            <person name="La Ragione R."/>
            <person name="Hildebrand F."/>
            <person name="Pallen M.J."/>
        </authorList>
    </citation>
    <scope>NUCLEOTIDE SEQUENCE</scope>
    <source>
        <strain evidence="15">B2-22910</strain>
    </source>
</reference>
<dbReference type="AlphaFoldDB" id="A0A9D9IDP5"/>
<evidence type="ECO:0000256" key="4">
    <source>
        <dbReference type="ARBA" id="ARBA00022741"/>
    </source>
</evidence>
<evidence type="ECO:0000256" key="6">
    <source>
        <dbReference type="ARBA" id="ARBA00022960"/>
    </source>
</evidence>
<evidence type="ECO:0000256" key="9">
    <source>
        <dbReference type="ARBA" id="ARBA00023316"/>
    </source>
</evidence>
<dbReference type="Gene3D" id="3.40.1390.10">
    <property type="entry name" value="MurE/MurF, N-terminal domain"/>
    <property type="match status" value="1"/>
</dbReference>
<comment type="subcellular location">
    <subcellularLocation>
        <location evidence="10 11">Cytoplasm</location>
    </subcellularLocation>
</comment>
<comment type="function">
    <text evidence="10 11">Involved in cell wall formation. Catalyzes the final step in the synthesis of UDP-N-acetylmuramoyl-pentapeptide, the precursor of murein.</text>
</comment>
<dbReference type="EMBL" id="JADIMB010000005">
    <property type="protein sequence ID" value="MBO8470295.1"/>
    <property type="molecule type" value="Genomic_DNA"/>
</dbReference>
<feature type="domain" description="Mur ligase N-terminal catalytic" evidence="12">
    <location>
        <begin position="15"/>
        <end position="90"/>
    </location>
</feature>
<dbReference type="Pfam" id="PF08245">
    <property type="entry name" value="Mur_ligase_M"/>
    <property type="match status" value="1"/>
</dbReference>
<reference evidence="15" key="1">
    <citation type="submission" date="2020-10" db="EMBL/GenBank/DDBJ databases">
        <authorList>
            <person name="Gilroy R."/>
        </authorList>
    </citation>
    <scope>NUCLEOTIDE SEQUENCE</scope>
    <source>
        <strain evidence="15">B2-22910</strain>
    </source>
</reference>
<name>A0A9D9IDP5_9BACT</name>
<dbReference type="SUPFAM" id="SSF53623">
    <property type="entry name" value="MurD-like peptide ligases, catalytic domain"/>
    <property type="match status" value="1"/>
</dbReference>
<comment type="catalytic activity">
    <reaction evidence="10 11">
        <text>D-alanyl-D-alanine + UDP-N-acetyl-alpha-D-muramoyl-L-alanyl-gamma-D-glutamyl-meso-2,6-diaminopimelate + ATP = UDP-N-acetyl-alpha-D-muramoyl-L-alanyl-gamma-D-glutamyl-meso-2,6-diaminopimeloyl-D-alanyl-D-alanine + ADP + phosphate + H(+)</text>
        <dbReference type="Rhea" id="RHEA:28374"/>
        <dbReference type="ChEBI" id="CHEBI:15378"/>
        <dbReference type="ChEBI" id="CHEBI:30616"/>
        <dbReference type="ChEBI" id="CHEBI:43474"/>
        <dbReference type="ChEBI" id="CHEBI:57822"/>
        <dbReference type="ChEBI" id="CHEBI:61386"/>
        <dbReference type="ChEBI" id="CHEBI:83905"/>
        <dbReference type="ChEBI" id="CHEBI:456216"/>
        <dbReference type="EC" id="6.3.2.10"/>
    </reaction>
</comment>
<evidence type="ECO:0000256" key="10">
    <source>
        <dbReference type="HAMAP-Rule" id="MF_02019"/>
    </source>
</evidence>
<evidence type="ECO:0000259" key="13">
    <source>
        <dbReference type="Pfam" id="PF02875"/>
    </source>
</evidence>
<evidence type="ECO:0000256" key="11">
    <source>
        <dbReference type="RuleBase" id="RU004136"/>
    </source>
</evidence>
<dbReference type="SUPFAM" id="SSF53244">
    <property type="entry name" value="MurD-like peptide ligases, peptide-binding domain"/>
    <property type="match status" value="1"/>
</dbReference>
<organism evidence="15 16">
    <name type="scientific">Candidatus Cryptobacteroides faecavium</name>
    <dbReference type="NCBI Taxonomy" id="2840762"/>
    <lineage>
        <taxon>Bacteria</taxon>
        <taxon>Pseudomonadati</taxon>
        <taxon>Bacteroidota</taxon>
        <taxon>Bacteroidia</taxon>
        <taxon>Bacteroidales</taxon>
        <taxon>Candidatus Cryptobacteroides</taxon>
    </lineage>
</organism>
<dbReference type="InterPro" id="IPR051046">
    <property type="entry name" value="MurCDEF_CellWall_CoF430Synth"/>
</dbReference>
<dbReference type="InterPro" id="IPR035911">
    <property type="entry name" value="MurE/MurF_N"/>
</dbReference>
<feature type="domain" description="Mur ligase C-terminal" evidence="13">
    <location>
        <begin position="317"/>
        <end position="437"/>
    </location>
</feature>
<feature type="domain" description="Mur ligase central" evidence="14">
    <location>
        <begin position="107"/>
        <end position="293"/>
    </location>
</feature>
<keyword evidence="7 10" id="KW-0573">Peptidoglycan synthesis</keyword>
<evidence type="ECO:0000256" key="8">
    <source>
        <dbReference type="ARBA" id="ARBA00023306"/>
    </source>
</evidence>
<evidence type="ECO:0000259" key="12">
    <source>
        <dbReference type="Pfam" id="PF01225"/>
    </source>
</evidence>
<dbReference type="GO" id="GO:0047480">
    <property type="term" value="F:UDP-N-acetylmuramoyl-tripeptide-D-alanyl-D-alanine ligase activity"/>
    <property type="evidence" value="ECO:0007669"/>
    <property type="project" value="UniProtKB-UniRule"/>
</dbReference>
<evidence type="ECO:0000256" key="1">
    <source>
        <dbReference type="ARBA" id="ARBA00022490"/>
    </source>
</evidence>
<evidence type="ECO:0000256" key="5">
    <source>
        <dbReference type="ARBA" id="ARBA00022840"/>
    </source>
</evidence>
<dbReference type="InterPro" id="IPR036565">
    <property type="entry name" value="Mur-like_cat_sf"/>
</dbReference>
<keyword evidence="1 10" id="KW-0963">Cytoplasm</keyword>